<dbReference type="Gene3D" id="3.30.420.10">
    <property type="entry name" value="Ribonuclease H-like superfamily/Ribonuclease H"/>
    <property type="match status" value="1"/>
</dbReference>
<keyword evidence="2" id="KW-1185">Reference proteome</keyword>
<sequence>MSDFKLRRIMEPELLFADGETAKDPRGGLLKYGPRPRANIEEEVVNVGIVGDSRSISMMEELLRKMRTGIPSNSNRKRWRQPFPGLGVDSRLQFDYQTHEKWRGRIRQKDMDTIAEIPDRQERVQPAIRHLKHQIAGLGSQTPPPDITFVAIPERFVELCGDPNTDTGRIQTENSDFRSQVKLAGMEVGTPTQLMSPKALRGGPDVQHRSEFAWNIAVGMLYKAREGRPWKTASFDSQQCYAGISFYRERGADPDVRASIAQVFIEGGENFVIRGDPVQDIASDEAQTHLSYADAKRLVESILEKYGDYRDSQPNRLVLHKSSNFWPKESEGFDDGAAQVDVKEFVTIRNHHPLRLFPEGDNPPLRGTLALPPDRSEGYLYTTGYVPEQSVYNGPGVPTPIVVRPHEEHFSGDYRRLCREILTFTKLDWNSSDFCKRLPVTIGIANAVSEILAEPNADDINLQTHYYYYM</sequence>
<dbReference type="KEGG" id="harc:HARCEL1_12555"/>
<protein>
    <recommendedName>
        <fullName evidence="3">Piwi domain-containing protein</fullName>
    </recommendedName>
</protein>
<dbReference type="GO" id="GO:0003676">
    <property type="term" value="F:nucleic acid binding"/>
    <property type="evidence" value="ECO:0007669"/>
    <property type="project" value="InterPro"/>
</dbReference>
<organism evidence="1 2">
    <name type="scientific">Halococcoides cellulosivorans</name>
    <dbReference type="NCBI Taxonomy" id="1679096"/>
    <lineage>
        <taxon>Archaea</taxon>
        <taxon>Methanobacteriati</taxon>
        <taxon>Methanobacteriota</taxon>
        <taxon>Stenosarchaea group</taxon>
        <taxon>Halobacteria</taxon>
        <taxon>Halobacteriales</taxon>
        <taxon>Haloarculaceae</taxon>
        <taxon>Halococcoides</taxon>
    </lineage>
</organism>
<proteinExistence type="predicted"/>
<dbReference type="CDD" id="cd04659">
    <property type="entry name" value="Piwi_piwi-like_ProArk"/>
    <property type="match status" value="1"/>
</dbReference>
<dbReference type="AlphaFoldDB" id="A0A2R4X3U8"/>
<dbReference type="SUPFAM" id="SSF53098">
    <property type="entry name" value="Ribonuclease H-like"/>
    <property type="match status" value="1"/>
</dbReference>
<dbReference type="RefSeq" id="WP_108383920.1">
    <property type="nucleotide sequence ID" value="NZ_CP028858.1"/>
</dbReference>
<dbReference type="EMBL" id="CP028858">
    <property type="protein sequence ID" value="AWB28472.1"/>
    <property type="molecule type" value="Genomic_DNA"/>
</dbReference>
<evidence type="ECO:0000313" key="2">
    <source>
        <dbReference type="Proteomes" id="UP000244727"/>
    </source>
</evidence>
<gene>
    <name evidence="1" type="ORF">HARCEL1_12555</name>
</gene>
<evidence type="ECO:0000313" key="1">
    <source>
        <dbReference type="EMBL" id="AWB28472.1"/>
    </source>
</evidence>
<evidence type="ECO:0008006" key="3">
    <source>
        <dbReference type="Google" id="ProtNLM"/>
    </source>
</evidence>
<dbReference type="InterPro" id="IPR036397">
    <property type="entry name" value="RNaseH_sf"/>
</dbReference>
<reference evidence="1 2" key="1">
    <citation type="submission" date="2018-04" db="EMBL/GenBank/DDBJ databases">
        <title>Halococcoides cellulosivorans gen. nov., sp. nov., an extremely halophilic cellulose-utilizing haloarchaeon from hypersaline lakes.</title>
        <authorList>
            <person name="Sorokin D.Y."/>
            <person name="Toshchakov S.V."/>
            <person name="Samarov N.I."/>
            <person name="Korzhenkov A."/>
            <person name="Kublanov I.V."/>
        </authorList>
    </citation>
    <scope>NUCLEOTIDE SEQUENCE [LARGE SCALE GENOMIC DNA]</scope>
    <source>
        <strain evidence="1 2">HArcel1</strain>
    </source>
</reference>
<accession>A0A2R4X3U8</accession>
<name>A0A2R4X3U8_9EURY</name>
<dbReference type="Proteomes" id="UP000244727">
    <property type="component" value="Chromosome"/>
</dbReference>
<dbReference type="GeneID" id="36513352"/>
<dbReference type="InterPro" id="IPR012337">
    <property type="entry name" value="RNaseH-like_sf"/>
</dbReference>